<protein>
    <submittedName>
        <fullName evidence="2">Uncharacterized protein</fullName>
    </submittedName>
</protein>
<name>A0A0C3EDK7_9AGAM</name>
<keyword evidence="3" id="KW-1185">Reference proteome</keyword>
<gene>
    <name evidence="2" type="ORF">SCLCIDRAFT_1206922</name>
</gene>
<dbReference type="InParanoid" id="A0A0C3EDK7"/>
<feature type="region of interest" description="Disordered" evidence="1">
    <location>
        <begin position="100"/>
        <end position="123"/>
    </location>
</feature>
<dbReference type="HOGENOM" id="CLU_1587466_0_0_1"/>
<reference evidence="2 3" key="1">
    <citation type="submission" date="2014-04" db="EMBL/GenBank/DDBJ databases">
        <authorList>
            <consortium name="DOE Joint Genome Institute"/>
            <person name="Kuo A."/>
            <person name="Kohler A."/>
            <person name="Nagy L.G."/>
            <person name="Floudas D."/>
            <person name="Copeland A."/>
            <person name="Barry K.W."/>
            <person name="Cichocki N."/>
            <person name="Veneault-Fourrey C."/>
            <person name="LaButti K."/>
            <person name="Lindquist E.A."/>
            <person name="Lipzen A."/>
            <person name="Lundell T."/>
            <person name="Morin E."/>
            <person name="Murat C."/>
            <person name="Sun H."/>
            <person name="Tunlid A."/>
            <person name="Henrissat B."/>
            <person name="Grigoriev I.V."/>
            <person name="Hibbett D.S."/>
            <person name="Martin F."/>
            <person name="Nordberg H.P."/>
            <person name="Cantor M.N."/>
            <person name="Hua S.X."/>
        </authorList>
    </citation>
    <scope>NUCLEOTIDE SEQUENCE [LARGE SCALE GENOMIC DNA]</scope>
    <source>
        <strain evidence="2 3">Foug A</strain>
    </source>
</reference>
<evidence type="ECO:0000256" key="1">
    <source>
        <dbReference type="SAM" id="MobiDB-lite"/>
    </source>
</evidence>
<evidence type="ECO:0000313" key="2">
    <source>
        <dbReference type="EMBL" id="KIM70750.1"/>
    </source>
</evidence>
<organism evidence="2 3">
    <name type="scientific">Scleroderma citrinum Foug A</name>
    <dbReference type="NCBI Taxonomy" id="1036808"/>
    <lineage>
        <taxon>Eukaryota</taxon>
        <taxon>Fungi</taxon>
        <taxon>Dikarya</taxon>
        <taxon>Basidiomycota</taxon>
        <taxon>Agaricomycotina</taxon>
        <taxon>Agaricomycetes</taxon>
        <taxon>Agaricomycetidae</taxon>
        <taxon>Boletales</taxon>
        <taxon>Sclerodermatineae</taxon>
        <taxon>Sclerodermataceae</taxon>
        <taxon>Scleroderma</taxon>
    </lineage>
</organism>
<dbReference type="EMBL" id="KN822004">
    <property type="protein sequence ID" value="KIM70750.1"/>
    <property type="molecule type" value="Genomic_DNA"/>
</dbReference>
<proteinExistence type="predicted"/>
<dbReference type="Proteomes" id="UP000053989">
    <property type="component" value="Unassembled WGS sequence"/>
</dbReference>
<dbReference type="AlphaFoldDB" id="A0A0C3EDK7"/>
<reference evidence="3" key="2">
    <citation type="submission" date="2015-01" db="EMBL/GenBank/DDBJ databases">
        <title>Evolutionary Origins and Diversification of the Mycorrhizal Mutualists.</title>
        <authorList>
            <consortium name="DOE Joint Genome Institute"/>
            <consortium name="Mycorrhizal Genomics Consortium"/>
            <person name="Kohler A."/>
            <person name="Kuo A."/>
            <person name="Nagy L.G."/>
            <person name="Floudas D."/>
            <person name="Copeland A."/>
            <person name="Barry K.W."/>
            <person name="Cichocki N."/>
            <person name="Veneault-Fourrey C."/>
            <person name="LaButti K."/>
            <person name="Lindquist E.A."/>
            <person name="Lipzen A."/>
            <person name="Lundell T."/>
            <person name="Morin E."/>
            <person name="Murat C."/>
            <person name="Riley R."/>
            <person name="Ohm R."/>
            <person name="Sun H."/>
            <person name="Tunlid A."/>
            <person name="Henrissat B."/>
            <person name="Grigoriev I.V."/>
            <person name="Hibbett D.S."/>
            <person name="Martin F."/>
        </authorList>
    </citation>
    <scope>NUCLEOTIDE SEQUENCE [LARGE SCALE GENOMIC DNA]</scope>
    <source>
        <strain evidence="3">Foug A</strain>
    </source>
</reference>
<sequence>MQPCFLQRIHLVGIRGNVPGMSLLSYAPIPGRQDQHPFAPSTNPLPSPTDDRLAIRSSAVVHRVRCVNVARRKKSCHFRRCFLAVADSATISRGRMHCGPKSRTGWTRLRSPRDASAATSHNVGSTYEHVEGAVDDYGRHVRIASPFRHWGSRGTLDTLPASATARPI</sequence>
<evidence type="ECO:0000313" key="3">
    <source>
        <dbReference type="Proteomes" id="UP000053989"/>
    </source>
</evidence>
<accession>A0A0C3EDK7</accession>